<evidence type="ECO:0000313" key="3">
    <source>
        <dbReference type="EMBL" id="AXG10648.1"/>
    </source>
</evidence>
<dbReference type="EMBL" id="CP031150">
    <property type="protein sequence ID" value="AXG07248.1"/>
    <property type="molecule type" value="Genomic_DNA"/>
</dbReference>
<dbReference type="InterPro" id="IPR036102">
    <property type="entry name" value="OsmC/Ohrsf"/>
</dbReference>
<gene>
    <name evidence="3" type="ORF">DU484_12790</name>
    <name evidence="2" type="ORF">DU500_12905</name>
</gene>
<dbReference type="AlphaFoldDB" id="A0A345EEM6"/>
<evidence type="ECO:0000256" key="1">
    <source>
        <dbReference type="SAM" id="MobiDB-lite"/>
    </source>
</evidence>
<dbReference type="PANTHER" id="PTHR35368">
    <property type="entry name" value="HYDROPEROXIDE REDUCTASE"/>
    <property type="match status" value="1"/>
</dbReference>
<dbReference type="Gene3D" id="3.30.300.20">
    <property type="match status" value="1"/>
</dbReference>
<organism evidence="3 4">
    <name type="scientific">Haloplanus rubicundus</name>
    <dbReference type="NCBI Taxonomy" id="1547898"/>
    <lineage>
        <taxon>Archaea</taxon>
        <taxon>Methanobacteriati</taxon>
        <taxon>Methanobacteriota</taxon>
        <taxon>Stenosarchaea group</taxon>
        <taxon>Halobacteria</taxon>
        <taxon>Halobacteriales</taxon>
        <taxon>Haloferacaceae</taxon>
        <taxon>Haloplanus</taxon>
    </lineage>
</organism>
<dbReference type="KEGG" id="haq:DU484_12790"/>
<feature type="region of interest" description="Disordered" evidence="1">
    <location>
        <begin position="1"/>
        <end position="23"/>
    </location>
</feature>
<dbReference type="InterPro" id="IPR052924">
    <property type="entry name" value="OsmC/Ohr_hydroprdx_reductase"/>
</dbReference>
<dbReference type="RefSeq" id="WP_114586379.1">
    <property type="nucleotide sequence ID" value="NZ_CP031148.1"/>
</dbReference>
<protein>
    <submittedName>
        <fullName evidence="3">OsmC family peroxiredoxin</fullName>
    </submittedName>
</protein>
<reference evidence="3 4" key="1">
    <citation type="submission" date="2018-07" db="EMBL/GenBank/DDBJ databases">
        <title>Genome sequences of Haloplanus sp. CBA1112.</title>
        <authorList>
            <person name="Kim Y.B."/>
            <person name="Roh S.W."/>
        </authorList>
    </citation>
    <scope>NUCLEOTIDE SEQUENCE [LARGE SCALE GENOMIC DNA]</scope>
    <source>
        <strain evidence="3 4">CBA1112</strain>
    </source>
</reference>
<evidence type="ECO:0000313" key="4">
    <source>
        <dbReference type="Proteomes" id="UP000252985"/>
    </source>
</evidence>
<dbReference type="InterPro" id="IPR015946">
    <property type="entry name" value="KH_dom-like_a/b"/>
</dbReference>
<proteinExistence type="predicted"/>
<name>A0A345EEM6_9EURY</name>
<reference evidence="2 5" key="2">
    <citation type="submission" date="2018-07" db="EMBL/GenBank/DDBJ databases">
        <title>Genome sequences of Haloplanus sp. CBA1113.</title>
        <authorList>
            <person name="Kim Y.B."/>
            <person name="Roh S.W."/>
        </authorList>
    </citation>
    <scope>NUCLEOTIDE SEQUENCE [LARGE SCALE GENOMIC DNA]</scope>
    <source>
        <strain evidence="2 5">CBA1113</strain>
    </source>
</reference>
<dbReference type="Pfam" id="PF02566">
    <property type="entry name" value="OsmC"/>
    <property type="match status" value="1"/>
</dbReference>
<keyword evidence="5" id="KW-1185">Reference proteome</keyword>
<dbReference type="GeneID" id="37287870"/>
<dbReference type="Proteomes" id="UP000252985">
    <property type="component" value="Chromosome"/>
</dbReference>
<dbReference type="Proteomes" id="UP000253273">
    <property type="component" value="Chromosome"/>
</dbReference>
<dbReference type="EMBL" id="CP031148">
    <property type="protein sequence ID" value="AXG10648.1"/>
    <property type="molecule type" value="Genomic_DNA"/>
</dbReference>
<sequence>MGDSKRTHYEVSASRVSPHRSRVTTEDGEFVVGHDVNPVEYLLGSVLGCLNSTGTMVARDMDIDIVSLEATVEGDVNYATYLGKESEDRPGLQGLDVSLSVETEGDADLDAWLSAVEERCPVTDNVGHETGVSVTLD</sequence>
<dbReference type="SUPFAM" id="SSF82784">
    <property type="entry name" value="OsmC-like"/>
    <property type="match status" value="1"/>
</dbReference>
<dbReference type="KEGG" id="haj:DU500_12905"/>
<accession>A0A345EEM6</accession>
<dbReference type="InterPro" id="IPR003718">
    <property type="entry name" value="OsmC/Ohr_fam"/>
</dbReference>
<evidence type="ECO:0000313" key="2">
    <source>
        <dbReference type="EMBL" id="AXG07248.1"/>
    </source>
</evidence>
<evidence type="ECO:0000313" key="5">
    <source>
        <dbReference type="Proteomes" id="UP000253273"/>
    </source>
</evidence>
<dbReference type="PANTHER" id="PTHR35368:SF1">
    <property type="entry name" value="HYDROPEROXIDE REDUCTASE"/>
    <property type="match status" value="1"/>
</dbReference>
<dbReference type="OrthoDB" id="106754at2157"/>
<accession>A0A345E4X6</accession>